<keyword evidence="1" id="KW-1133">Transmembrane helix</keyword>
<reference evidence="2 3" key="1">
    <citation type="journal article" date="2024" name="Commun. Biol.">
        <title>Comparative genomic analysis of thermophilic fungi reveals convergent evolutionary adaptations and gene losses.</title>
        <authorList>
            <person name="Steindorff A.S."/>
            <person name="Aguilar-Pontes M.V."/>
            <person name="Robinson A.J."/>
            <person name="Andreopoulos B."/>
            <person name="LaButti K."/>
            <person name="Kuo A."/>
            <person name="Mondo S."/>
            <person name="Riley R."/>
            <person name="Otillar R."/>
            <person name="Haridas S."/>
            <person name="Lipzen A."/>
            <person name="Grimwood J."/>
            <person name="Schmutz J."/>
            <person name="Clum A."/>
            <person name="Reid I.D."/>
            <person name="Moisan M.C."/>
            <person name="Butler G."/>
            <person name="Nguyen T.T.M."/>
            <person name="Dewar K."/>
            <person name="Conant G."/>
            <person name="Drula E."/>
            <person name="Henrissat B."/>
            <person name="Hansel C."/>
            <person name="Singer S."/>
            <person name="Hutchinson M.I."/>
            <person name="de Vries R.P."/>
            <person name="Natvig D.O."/>
            <person name="Powell A.J."/>
            <person name="Tsang A."/>
            <person name="Grigoriev I.V."/>
        </authorList>
    </citation>
    <scope>NUCLEOTIDE SEQUENCE [LARGE SCALE GENOMIC DNA]</scope>
    <source>
        <strain evidence="2 3">CBS 620.91</strain>
    </source>
</reference>
<feature type="transmembrane region" description="Helical" evidence="1">
    <location>
        <begin position="9"/>
        <end position="27"/>
    </location>
</feature>
<evidence type="ECO:0000256" key="1">
    <source>
        <dbReference type="SAM" id="Phobius"/>
    </source>
</evidence>
<dbReference type="Proteomes" id="UP001583172">
    <property type="component" value="Unassembled WGS sequence"/>
</dbReference>
<keyword evidence="1" id="KW-0812">Transmembrane</keyword>
<dbReference type="InterPro" id="IPR053018">
    <property type="entry name" value="Elsinochrome_Biosynth-Asso"/>
</dbReference>
<dbReference type="PANTHER" id="PTHR37577:SF1">
    <property type="entry name" value="INTEGRAL MEMBRANE PROTEIN"/>
    <property type="match status" value="1"/>
</dbReference>
<evidence type="ECO:0000313" key="3">
    <source>
        <dbReference type="Proteomes" id="UP001583172"/>
    </source>
</evidence>
<keyword evidence="3" id="KW-1185">Reference proteome</keyword>
<feature type="transmembrane region" description="Helical" evidence="1">
    <location>
        <begin position="65"/>
        <end position="90"/>
    </location>
</feature>
<sequence>MITMCDTQIITGLAILICGFIDLGTGISAYHFFLIGLVAWFSNLTHTAGLTLLRQYLHHRPLEKLVRLLSMWALFLMLLVAIVPTVYFNWASSREKVSVALPGSPAICLYSPSHAMFWLEPFSQQDVYWLFVSAIWGTIKLSQVKGSVTLEEEAQCLPWWLVCQLSDYSPNYHMVAKKLF</sequence>
<dbReference type="EMBL" id="JAZGSY010000064">
    <property type="protein sequence ID" value="KAL1841760.1"/>
    <property type="molecule type" value="Genomic_DNA"/>
</dbReference>
<name>A0ABR3VIZ1_HUMIN</name>
<accession>A0ABR3VIZ1</accession>
<gene>
    <name evidence="2" type="ORF">VTJ49DRAFT_6598</name>
</gene>
<organism evidence="2 3">
    <name type="scientific">Humicola insolens</name>
    <name type="common">Soft-rot fungus</name>
    <dbReference type="NCBI Taxonomy" id="85995"/>
    <lineage>
        <taxon>Eukaryota</taxon>
        <taxon>Fungi</taxon>
        <taxon>Dikarya</taxon>
        <taxon>Ascomycota</taxon>
        <taxon>Pezizomycotina</taxon>
        <taxon>Sordariomycetes</taxon>
        <taxon>Sordariomycetidae</taxon>
        <taxon>Sordariales</taxon>
        <taxon>Chaetomiaceae</taxon>
        <taxon>Mycothermus</taxon>
    </lineage>
</organism>
<evidence type="ECO:0000313" key="2">
    <source>
        <dbReference type="EMBL" id="KAL1841760.1"/>
    </source>
</evidence>
<proteinExistence type="predicted"/>
<comment type="caution">
    <text evidence="2">The sequence shown here is derived from an EMBL/GenBank/DDBJ whole genome shotgun (WGS) entry which is preliminary data.</text>
</comment>
<protein>
    <submittedName>
        <fullName evidence="2">Uncharacterized protein</fullName>
    </submittedName>
</protein>
<dbReference type="PANTHER" id="PTHR37577">
    <property type="entry name" value="INTEGRAL MEMBRANE PROTEIN"/>
    <property type="match status" value="1"/>
</dbReference>
<keyword evidence="1" id="KW-0472">Membrane</keyword>